<dbReference type="GeneID" id="37028709"/>
<gene>
    <name evidence="2" type="ORF">BDZ90DRAFT_234073</name>
</gene>
<name>A0A316UK87_9BASI</name>
<organism evidence="2 3">
    <name type="scientific">Jaminaea rosea</name>
    <dbReference type="NCBI Taxonomy" id="1569628"/>
    <lineage>
        <taxon>Eukaryota</taxon>
        <taxon>Fungi</taxon>
        <taxon>Dikarya</taxon>
        <taxon>Basidiomycota</taxon>
        <taxon>Ustilaginomycotina</taxon>
        <taxon>Exobasidiomycetes</taxon>
        <taxon>Microstromatales</taxon>
        <taxon>Microstromatales incertae sedis</taxon>
        <taxon>Jaminaea</taxon>
    </lineage>
</organism>
<dbReference type="RefSeq" id="XP_025360252.1">
    <property type="nucleotide sequence ID" value="XM_025506886.1"/>
</dbReference>
<proteinExistence type="predicted"/>
<feature type="compositionally biased region" description="Low complexity" evidence="1">
    <location>
        <begin position="445"/>
        <end position="454"/>
    </location>
</feature>
<reference evidence="2 3" key="1">
    <citation type="journal article" date="2018" name="Mol. Biol. Evol.">
        <title>Broad Genomic Sampling Reveals a Smut Pathogenic Ancestry of the Fungal Clade Ustilaginomycotina.</title>
        <authorList>
            <person name="Kijpornyongpan T."/>
            <person name="Mondo S.J."/>
            <person name="Barry K."/>
            <person name="Sandor L."/>
            <person name="Lee J."/>
            <person name="Lipzen A."/>
            <person name="Pangilinan J."/>
            <person name="LaButti K."/>
            <person name="Hainaut M."/>
            <person name="Henrissat B."/>
            <person name="Grigoriev I.V."/>
            <person name="Spatafora J.W."/>
            <person name="Aime M.C."/>
        </authorList>
    </citation>
    <scope>NUCLEOTIDE SEQUENCE [LARGE SCALE GENOMIC DNA]</scope>
    <source>
        <strain evidence="2 3">MCA 5214</strain>
    </source>
</reference>
<dbReference type="AlphaFoldDB" id="A0A316UK87"/>
<dbReference type="Proteomes" id="UP000245884">
    <property type="component" value="Unassembled WGS sequence"/>
</dbReference>
<accession>A0A316UK87</accession>
<evidence type="ECO:0000313" key="3">
    <source>
        <dbReference type="Proteomes" id="UP000245884"/>
    </source>
</evidence>
<feature type="region of interest" description="Disordered" evidence="1">
    <location>
        <begin position="267"/>
        <end position="303"/>
    </location>
</feature>
<feature type="region of interest" description="Disordered" evidence="1">
    <location>
        <begin position="420"/>
        <end position="494"/>
    </location>
</feature>
<dbReference type="EMBL" id="KZ819675">
    <property type="protein sequence ID" value="PWN25640.1"/>
    <property type="molecule type" value="Genomic_DNA"/>
</dbReference>
<protein>
    <submittedName>
        <fullName evidence="2">Uncharacterized protein</fullName>
    </submittedName>
</protein>
<feature type="region of interest" description="Disordered" evidence="1">
    <location>
        <begin position="62"/>
        <end position="105"/>
    </location>
</feature>
<evidence type="ECO:0000256" key="1">
    <source>
        <dbReference type="SAM" id="MobiDB-lite"/>
    </source>
</evidence>
<evidence type="ECO:0000313" key="2">
    <source>
        <dbReference type="EMBL" id="PWN25640.1"/>
    </source>
</evidence>
<sequence>MYSTQRRAANSAAAPSFSSYRYPRSRVANYQHRNLHHPGEPQGLAPVFGNWDHDVTISNSRLESVLPAAPPSTFMPREREQPGSQRQPQPQPEPQHQAQPAAQSEPESLIHLAPLRHTGVGARPLSPTLDPVEALRRLRETSEEYSPKSEPIPAGVGAPSRWGTLQTSPDMVASFAAVEAQEPECRSVDAWGTGHDAASTRNTPDSPPTHALQHDLTWSHYHHSTLLDFCANAPSAGVSVASQAHFQPARRYRPEHGYDWRPHRQRWAGEHQDDRSSTIAPRHRTTGAISPDAHHQCAPPASPATRPPIWPSLVLPFFNPALPTPVPHIASPSSGYMPLPTPLSPREEIPCGYTPDGHPIYCVNKLCEIYGHVKVREANGSGALARIYALWGTYWNRVQRRAKWRAEDLFWPLKSGYETLGAGPGEETQSQSQLESHLQPQPLSQPEAQPQVEMQPPPQSQPEPQASPQHQPHAQNDSQASPQPEEQQQKWQYRADEEEDVQIFFWQRVLERERSYWDRKPALVMPERYRACDLS</sequence>
<feature type="compositionally biased region" description="Polar residues" evidence="1">
    <location>
        <begin position="427"/>
        <end position="444"/>
    </location>
</feature>
<feature type="compositionally biased region" description="Basic and acidic residues" evidence="1">
    <location>
        <begin position="267"/>
        <end position="276"/>
    </location>
</feature>
<feature type="region of interest" description="Disordered" evidence="1">
    <location>
        <begin position="139"/>
        <end position="161"/>
    </location>
</feature>
<keyword evidence="3" id="KW-1185">Reference proteome</keyword>
<feature type="compositionally biased region" description="Low complexity" evidence="1">
    <location>
        <begin position="462"/>
        <end position="486"/>
    </location>
</feature>
<feature type="compositionally biased region" description="Low complexity" evidence="1">
    <location>
        <begin position="82"/>
        <end position="105"/>
    </location>
</feature>